<dbReference type="EMBL" id="SRIO01000037">
    <property type="protein sequence ID" value="TFZ81198.1"/>
    <property type="molecule type" value="Genomic_DNA"/>
</dbReference>
<keyword evidence="2" id="KW-1185">Reference proteome</keyword>
<gene>
    <name evidence="1" type="ORF">E4680_13395</name>
</gene>
<dbReference type="RefSeq" id="WP_135282927.1">
    <property type="nucleotide sequence ID" value="NZ_SRIO01000037.1"/>
</dbReference>
<organism evidence="1 2">
    <name type="scientific">Candidatus Macondimonas diazotrophica</name>
    <dbReference type="NCBI Taxonomy" id="2305248"/>
    <lineage>
        <taxon>Bacteria</taxon>
        <taxon>Pseudomonadati</taxon>
        <taxon>Pseudomonadota</taxon>
        <taxon>Gammaproteobacteria</taxon>
        <taxon>Chromatiales</taxon>
        <taxon>Ectothiorhodospiraceae</taxon>
        <taxon>Candidatus Macondimonas</taxon>
    </lineage>
</organism>
<evidence type="ECO:0000313" key="2">
    <source>
        <dbReference type="Proteomes" id="UP000297890"/>
    </source>
</evidence>
<evidence type="ECO:0000313" key="1">
    <source>
        <dbReference type="EMBL" id="TFZ81198.1"/>
    </source>
</evidence>
<protein>
    <submittedName>
        <fullName evidence="1">Uncharacterized protein</fullName>
    </submittedName>
</protein>
<name>A0A4Z0F4H8_9GAMM</name>
<comment type="caution">
    <text evidence="1">The sequence shown here is derived from an EMBL/GenBank/DDBJ whole genome shotgun (WGS) entry which is preliminary data.</text>
</comment>
<accession>A0A4Z0F4H8</accession>
<reference evidence="1 2" key="1">
    <citation type="journal article" date="2019" name="ISME J.">
        <title>Candidatus Macondimonas diazotrophica, a novel gammaproteobacterial genus dominating crude-oil-contaminated coastal sediments.</title>
        <authorList>
            <person name="Karthikeyan S."/>
            <person name="Konstantinidis K."/>
        </authorList>
    </citation>
    <scope>NUCLEOTIDE SEQUENCE [LARGE SCALE GENOMIC DNA]</scope>
    <source>
        <strain evidence="1 2">KTK01</strain>
    </source>
</reference>
<proteinExistence type="predicted"/>
<dbReference type="AlphaFoldDB" id="A0A4Z0F4H8"/>
<sequence length="105" mass="10639">MASTDGLPRMVTGSITGTGASLMVSLGFVPSRVDVFNIATAGRLEWMDTMPSASAIKTVTAGTQTYITSNGITPVETSTSGQGFLIGADAVNGSGNTLVYFAVGN</sequence>
<dbReference type="Proteomes" id="UP000297890">
    <property type="component" value="Unassembled WGS sequence"/>
</dbReference>